<organism evidence="6 7">
    <name type="scientific">Cryptobacterium curtum (strain ATCC 700683 / DSM 15641 / CCUG 43107 / 12-3)</name>
    <dbReference type="NCBI Taxonomy" id="469378"/>
    <lineage>
        <taxon>Bacteria</taxon>
        <taxon>Bacillati</taxon>
        <taxon>Actinomycetota</taxon>
        <taxon>Coriobacteriia</taxon>
        <taxon>Eggerthellales</taxon>
        <taxon>Eggerthellaceae</taxon>
        <taxon>Cryptobacterium</taxon>
    </lineage>
</organism>
<dbReference type="EMBL" id="CP001682">
    <property type="protein sequence ID" value="ACU94405.1"/>
    <property type="molecule type" value="Genomic_DNA"/>
</dbReference>
<dbReference type="HOGENOM" id="CLU_037423_2_0_11"/>
<dbReference type="SUPFAM" id="SSF102705">
    <property type="entry name" value="NIF3 (NGG1p interacting factor 3)-like"/>
    <property type="match status" value="1"/>
</dbReference>
<evidence type="ECO:0000256" key="1">
    <source>
        <dbReference type="ARBA" id="ARBA00006964"/>
    </source>
</evidence>
<dbReference type="Proteomes" id="UP000000954">
    <property type="component" value="Chromosome"/>
</dbReference>
<keyword evidence="4 5" id="KW-0479">Metal-binding</keyword>
<dbReference type="STRING" id="469378.Ccur_06950"/>
<feature type="binding site" evidence="5">
    <location>
        <position position="238"/>
    </location>
    <ligand>
        <name>a divalent metal cation</name>
        <dbReference type="ChEBI" id="CHEBI:60240"/>
        <label>1</label>
    </ligand>
</feature>
<dbReference type="PANTHER" id="PTHR13799:SF14">
    <property type="entry name" value="GTP CYCLOHYDROLASE 1 TYPE 2 HOMOLOG"/>
    <property type="match status" value="1"/>
</dbReference>
<name>C7MNB5_CRYCD</name>
<feature type="binding site" evidence="5">
    <location>
        <position position="69"/>
    </location>
    <ligand>
        <name>a divalent metal cation</name>
        <dbReference type="ChEBI" id="CHEBI:60240"/>
        <label>1</label>
    </ligand>
</feature>
<gene>
    <name evidence="6" type="ordered locus">Ccur_06950</name>
</gene>
<evidence type="ECO:0000256" key="5">
    <source>
        <dbReference type="PIRSR" id="PIRSR602678-1"/>
    </source>
</evidence>
<accession>C7MNB5</accession>
<feature type="binding site" evidence="5">
    <location>
        <position position="70"/>
    </location>
    <ligand>
        <name>a divalent metal cation</name>
        <dbReference type="ChEBI" id="CHEBI:60240"/>
        <label>1</label>
    </ligand>
</feature>
<evidence type="ECO:0000256" key="2">
    <source>
        <dbReference type="ARBA" id="ARBA00011643"/>
    </source>
</evidence>
<sequence length="277" mass="29327">MTSRTITVGELEQALLELFPASDAESWDRTGLLVGDPRAVISGVAVALDATPRAVRAAQHIGANVLVTHHPAFLDPPCRIMPASSSTWGPAATVWESLDAGIALMNFHTTLDVSPAAASVLPGLLGLTFDSIVDRIPASELEKGYGQLCHVASDSPLTLSDLACRCAEVFGRPPRVWGRADKVLSTVVTCTGTTGDLPEHCARIGADCLVCGEIRYHAALDIVQTGLAVIELGHDVSELPLTGVLAAAIETAGFDESRITILDQSDNWTVPNMMRRQ</sequence>
<proteinExistence type="inferred from homology"/>
<protein>
    <recommendedName>
        <fullName evidence="3">GTP cyclohydrolase 1 type 2 homolog</fullName>
    </recommendedName>
</protein>
<dbReference type="FunFam" id="3.40.1390.30:FF:000001">
    <property type="entry name" value="GTP cyclohydrolase 1 type 2"/>
    <property type="match status" value="1"/>
</dbReference>
<feature type="binding site" evidence="5">
    <location>
        <position position="112"/>
    </location>
    <ligand>
        <name>a divalent metal cation</name>
        <dbReference type="ChEBI" id="CHEBI:60240"/>
        <label>1</label>
    </ligand>
</feature>
<dbReference type="Gene3D" id="3.40.1390.30">
    <property type="entry name" value="NIF3 (NGG1p interacting factor 3)-like"/>
    <property type="match status" value="2"/>
</dbReference>
<evidence type="ECO:0000313" key="7">
    <source>
        <dbReference type="Proteomes" id="UP000000954"/>
    </source>
</evidence>
<evidence type="ECO:0000256" key="4">
    <source>
        <dbReference type="ARBA" id="ARBA00022723"/>
    </source>
</evidence>
<dbReference type="GO" id="GO:0046872">
    <property type="term" value="F:metal ion binding"/>
    <property type="evidence" value="ECO:0007669"/>
    <property type="project" value="UniProtKB-KW"/>
</dbReference>
<evidence type="ECO:0000313" key="6">
    <source>
        <dbReference type="EMBL" id="ACU94405.1"/>
    </source>
</evidence>
<keyword evidence="7" id="KW-1185">Reference proteome</keyword>
<evidence type="ECO:0000256" key="3">
    <source>
        <dbReference type="ARBA" id="ARBA00022112"/>
    </source>
</evidence>
<dbReference type="AlphaFoldDB" id="C7MNB5"/>
<feature type="binding site" evidence="5">
    <location>
        <position position="234"/>
    </location>
    <ligand>
        <name>a divalent metal cation</name>
        <dbReference type="ChEBI" id="CHEBI:60240"/>
        <label>1</label>
    </ligand>
</feature>
<dbReference type="Pfam" id="PF01784">
    <property type="entry name" value="DUF34_NIF3"/>
    <property type="match status" value="1"/>
</dbReference>
<dbReference type="eggNOG" id="COG0327">
    <property type="taxonomic scope" value="Bacteria"/>
</dbReference>
<dbReference type="PANTHER" id="PTHR13799">
    <property type="entry name" value="NGG1 INTERACTING FACTOR 3"/>
    <property type="match status" value="1"/>
</dbReference>
<comment type="subunit">
    <text evidence="2">Homohexamer.</text>
</comment>
<dbReference type="KEGG" id="ccu:Ccur_06950"/>
<comment type="similarity">
    <text evidence="1">Belongs to the GTP cyclohydrolase I type 2/NIF3 family.</text>
</comment>
<dbReference type="GO" id="GO:0005737">
    <property type="term" value="C:cytoplasm"/>
    <property type="evidence" value="ECO:0007669"/>
    <property type="project" value="TreeGrafter"/>
</dbReference>
<dbReference type="InterPro" id="IPR002678">
    <property type="entry name" value="DUF34/NIF3"/>
</dbReference>
<reference evidence="6 7" key="1">
    <citation type="journal article" date="2009" name="Stand. Genomic Sci.">
        <title>Complete genome sequence of Cryptobacterium curtum type strain (12-3).</title>
        <authorList>
            <person name="Mavrommatis K."/>
            <person name="Pukall R."/>
            <person name="Rohde C."/>
            <person name="Chen F."/>
            <person name="Sims D."/>
            <person name="Brettin T."/>
            <person name="Kuske C."/>
            <person name="Detter J.C."/>
            <person name="Han C."/>
            <person name="Lapidus A."/>
            <person name="Copeland A."/>
            <person name="Glavina Del Rio T."/>
            <person name="Nolan M."/>
            <person name="Lucas S."/>
            <person name="Tice H."/>
            <person name="Cheng J.F."/>
            <person name="Bruce D."/>
            <person name="Goodwin L."/>
            <person name="Pitluck S."/>
            <person name="Ovchinnikova G."/>
            <person name="Pati A."/>
            <person name="Ivanova N."/>
            <person name="Chen A."/>
            <person name="Palaniappan K."/>
            <person name="Chain P."/>
            <person name="D'haeseleer P."/>
            <person name="Goker M."/>
            <person name="Bristow J."/>
            <person name="Eisen J.A."/>
            <person name="Markowitz V."/>
            <person name="Hugenholtz P."/>
            <person name="Rohde M."/>
            <person name="Klenk H.P."/>
            <person name="Kyrpides N.C."/>
        </authorList>
    </citation>
    <scope>NUCLEOTIDE SEQUENCE [LARGE SCALE GENOMIC DNA]</scope>
    <source>
        <strain evidence="7">ATCC 700683 / DSM 15641 / 12-3</strain>
    </source>
</reference>
<dbReference type="InterPro" id="IPR036069">
    <property type="entry name" value="DUF34/NIF3_sf"/>
</dbReference>